<feature type="binding site" evidence="7">
    <location>
        <position position="153"/>
    </location>
    <ligand>
        <name>Zn(2+)</name>
        <dbReference type="ChEBI" id="CHEBI:29105"/>
        <label>2</label>
    </ligand>
</feature>
<keyword evidence="4 7" id="KW-0378">Hydrolase</keyword>
<dbReference type="PROSITE" id="PS00483">
    <property type="entry name" value="DIHYDROOROTASE_2"/>
    <property type="match status" value="1"/>
</dbReference>
<comment type="pathway">
    <text evidence="7">Pyrimidine metabolism; UMP biosynthesis via de novo pathway; (S)-dihydroorotate from bicarbonate: step 3/3.</text>
</comment>
<dbReference type="GO" id="GO:0004151">
    <property type="term" value="F:dihydroorotase activity"/>
    <property type="evidence" value="ECO:0007669"/>
    <property type="project" value="UniProtKB-UniRule"/>
</dbReference>
<dbReference type="GO" id="GO:0008270">
    <property type="term" value="F:zinc ion binding"/>
    <property type="evidence" value="ECO:0007669"/>
    <property type="project" value="UniProtKB-UniRule"/>
</dbReference>
<feature type="binding site" evidence="7">
    <location>
        <position position="306"/>
    </location>
    <ligand>
        <name>Zn(2+)</name>
        <dbReference type="ChEBI" id="CHEBI:29105"/>
        <label>1</label>
    </ligand>
</feature>
<evidence type="ECO:0000256" key="2">
    <source>
        <dbReference type="ARBA" id="ARBA00010286"/>
    </source>
</evidence>
<dbReference type="CDD" id="cd01317">
    <property type="entry name" value="DHOase_IIa"/>
    <property type="match status" value="1"/>
</dbReference>
<keyword evidence="3 7" id="KW-0479">Metal-binding</keyword>
<comment type="catalytic activity">
    <reaction evidence="7">
        <text>(S)-dihydroorotate + H2O = N-carbamoyl-L-aspartate + H(+)</text>
        <dbReference type="Rhea" id="RHEA:24296"/>
        <dbReference type="ChEBI" id="CHEBI:15377"/>
        <dbReference type="ChEBI" id="CHEBI:15378"/>
        <dbReference type="ChEBI" id="CHEBI:30864"/>
        <dbReference type="ChEBI" id="CHEBI:32814"/>
        <dbReference type="EC" id="3.5.2.3"/>
    </reaction>
</comment>
<dbReference type="EC" id="3.5.2.3" evidence="7"/>
<dbReference type="SUPFAM" id="SSF51556">
    <property type="entry name" value="Metallo-dependent hydrolases"/>
    <property type="match status" value="1"/>
</dbReference>
<evidence type="ECO:0000256" key="1">
    <source>
        <dbReference type="ARBA" id="ARBA00002368"/>
    </source>
</evidence>
<dbReference type="STRING" id="345632.GPICK_09845"/>
<evidence type="ECO:0000259" key="9">
    <source>
        <dbReference type="Pfam" id="PF12890"/>
    </source>
</evidence>
<feature type="domain" description="Amidohydrolase 3" evidence="8">
    <location>
        <begin position="341"/>
        <end position="422"/>
    </location>
</feature>
<evidence type="ECO:0000256" key="3">
    <source>
        <dbReference type="ARBA" id="ARBA00022723"/>
    </source>
</evidence>
<dbReference type="InterPro" id="IPR013108">
    <property type="entry name" value="Amidohydro_3"/>
</dbReference>
<feature type="active site" evidence="7">
    <location>
        <position position="306"/>
    </location>
</feature>
<proteinExistence type="inferred from homology"/>
<comment type="function">
    <text evidence="1 7">Catalyzes the reversible cyclization of carbamoyl aspartate to dihydroorotate.</text>
</comment>
<reference evidence="10 11" key="1">
    <citation type="journal article" date="2015" name="Genome Announc.">
        <title>Complete Genome of Geobacter pickeringii G13T, a Metal-Reducing Isolate from Sedimentary Kaolin Deposits.</title>
        <authorList>
            <person name="Badalamenti J.P."/>
            <person name="Bond D.R."/>
        </authorList>
    </citation>
    <scope>NUCLEOTIDE SEQUENCE [LARGE SCALE GENOMIC DNA]</scope>
    <source>
        <strain evidence="10 11">G13</strain>
    </source>
</reference>
<dbReference type="InterPro" id="IPR011059">
    <property type="entry name" value="Metal-dep_hydrolase_composite"/>
</dbReference>
<comment type="similarity">
    <text evidence="2 7">Belongs to the metallo-dependent hydrolases superfamily. DHOase family. Class I DHOase subfamily.</text>
</comment>
<protein>
    <recommendedName>
        <fullName evidence="7">Dihydroorotase</fullName>
        <shortName evidence="7">DHOase</shortName>
        <ecNumber evidence="7">3.5.2.3</ecNumber>
    </recommendedName>
</protein>
<dbReference type="PROSITE" id="PS00482">
    <property type="entry name" value="DIHYDROOROTASE_1"/>
    <property type="match status" value="1"/>
</dbReference>
<feature type="binding site" evidence="7">
    <location>
        <position position="279"/>
    </location>
    <ligand>
        <name>substrate</name>
    </ligand>
</feature>
<feature type="binding site" evidence="7">
    <location>
        <begin position="63"/>
        <end position="65"/>
    </location>
    <ligand>
        <name>substrate</name>
    </ligand>
</feature>
<dbReference type="GO" id="GO:0044205">
    <property type="term" value="P:'de novo' UMP biosynthetic process"/>
    <property type="evidence" value="ECO:0007669"/>
    <property type="project" value="UniProtKB-UniRule"/>
</dbReference>
<dbReference type="InterPro" id="IPR024403">
    <property type="entry name" value="DHOase_cat"/>
</dbReference>
<evidence type="ECO:0000256" key="4">
    <source>
        <dbReference type="ARBA" id="ARBA00022801"/>
    </source>
</evidence>
<dbReference type="GO" id="GO:0006145">
    <property type="term" value="P:purine nucleobase catabolic process"/>
    <property type="evidence" value="ECO:0007669"/>
    <property type="project" value="TreeGrafter"/>
</dbReference>
<feature type="binding site" evidence="7">
    <location>
        <position position="63"/>
    </location>
    <ligand>
        <name>Zn(2+)</name>
        <dbReference type="ChEBI" id="CHEBI:29105"/>
        <label>1</label>
    </ligand>
</feature>
<dbReference type="UniPathway" id="UPA00070">
    <property type="reaction ID" value="UER00117"/>
</dbReference>
<evidence type="ECO:0000256" key="6">
    <source>
        <dbReference type="ARBA" id="ARBA00022975"/>
    </source>
</evidence>
<evidence type="ECO:0000256" key="5">
    <source>
        <dbReference type="ARBA" id="ARBA00022833"/>
    </source>
</evidence>
<dbReference type="RefSeq" id="WP_039742700.1">
    <property type="nucleotide sequence ID" value="NZ_CP009788.1"/>
</dbReference>
<dbReference type="GO" id="GO:0004038">
    <property type="term" value="F:allantoinase activity"/>
    <property type="evidence" value="ECO:0007669"/>
    <property type="project" value="TreeGrafter"/>
</dbReference>
<dbReference type="HOGENOM" id="CLU_015572_1_0_7"/>
<dbReference type="NCBIfam" id="TIGR00857">
    <property type="entry name" value="pyrC_multi"/>
    <property type="match status" value="1"/>
</dbReference>
<dbReference type="InterPro" id="IPR002195">
    <property type="entry name" value="Dihydroorotase_CS"/>
</dbReference>
<dbReference type="Pfam" id="PF07969">
    <property type="entry name" value="Amidohydro_3"/>
    <property type="match status" value="1"/>
</dbReference>
<feature type="binding site" evidence="7">
    <location>
        <position position="61"/>
    </location>
    <ligand>
        <name>Zn(2+)</name>
        <dbReference type="ChEBI" id="CHEBI:29105"/>
        <label>1</label>
    </ligand>
</feature>
<comment type="caution">
    <text evidence="7">Lacks conserved residue(s) required for the propagation of feature annotation.</text>
</comment>
<dbReference type="AlphaFoldDB" id="A0A0B5BA72"/>
<organism evidence="10 11">
    <name type="scientific">Geobacter pickeringii</name>
    <dbReference type="NCBI Taxonomy" id="345632"/>
    <lineage>
        <taxon>Bacteria</taxon>
        <taxon>Pseudomonadati</taxon>
        <taxon>Thermodesulfobacteriota</taxon>
        <taxon>Desulfuromonadia</taxon>
        <taxon>Geobacterales</taxon>
        <taxon>Geobacteraceae</taxon>
        <taxon>Geobacter</taxon>
    </lineage>
</organism>
<feature type="binding site" evidence="7">
    <location>
        <position position="180"/>
    </location>
    <ligand>
        <name>Zn(2+)</name>
        <dbReference type="ChEBI" id="CHEBI:29105"/>
        <label>2</label>
    </ligand>
</feature>
<evidence type="ECO:0000313" key="10">
    <source>
        <dbReference type="EMBL" id="AJE03613.1"/>
    </source>
</evidence>
<sequence>MNLLIKGGRVIDPSQGIDEVLDIVVENGAVKELGAGLKAPAGAETIDAAGMIVTPGLIDMHVHLRDPGLEYKEDIITGTKAAAAGGFTSVACMPNTKPVNDNKAVTSYIVAKAKAEGLVNVFPVGAITQGSKGEALAEMGDLKEAGCVAVSDDGRPVTSSELMRRALEYAKGMGIMVISHAEDLSLVGEGVMNEGFVSTELGLKGIPWAAEDAATAREVYLAEFTDSPLHIAHVSTKGSLRIIRNAKTRGVKVTCETAPHYFTLTDDAVRGYNTNAKMNPPLRTADDMAAIKAALADGTIDAIATDHAPHHLDEKDVEFNVALNGIIGLETSLPLSLKLVEEGVLTLPALVEKMACNPAKILGIDRGTLKAGAVADITVIDPKATWTVEADRLASKSKNSPFLGWEMKGAAAYTIVSGKVVYSRS</sequence>
<name>A0A0B5BA72_9BACT</name>
<dbReference type="Proteomes" id="UP000057609">
    <property type="component" value="Chromosome"/>
</dbReference>
<feature type="domain" description="Dihydroorotase catalytic" evidence="9">
    <location>
        <begin position="51"/>
        <end position="238"/>
    </location>
</feature>
<keyword evidence="5 7" id="KW-0862">Zinc</keyword>
<dbReference type="PANTHER" id="PTHR43668:SF2">
    <property type="entry name" value="ALLANTOINASE"/>
    <property type="match status" value="1"/>
</dbReference>
<dbReference type="InterPro" id="IPR050138">
    <property type="entry name" value="DHOase/Allantoinase_Hydrolase"/>
</dbReference>
<feature type="binding site" evidence="7">
    <location>
        <position position="233"/>
    </location>
    <ligand>
        <name>Zn(2+)</name>
        <dbReference type="ChEBI" id="CHEBI:29105"/>
        <label>2</label>
    </ligand>
</feature>
<dbReference type="HAMAP" id="MF_00220_B">
    <property type="entry name" value="PyrC_classI_B"/>
    <property type="match status" value="1"/>
</dbReference>
<feature type="binding site" evidence="7">
    <location>
        <position position="310"/>
    </location>
    <ligand>
        <name>substrate</name>
    </ligand>
</feature>
<dbReference type="Pfam" id="PF12890">
    <property type="entry name" value="DHOase"/>
    <property type="match status" value="1"/>
</dbReference>
<evidence type="ECO:0000256" key="7">
    <source>
        <dbReference type="HAMAP-Rule" id="MF_00220"/>
    </source>
</evidence>
<evidence type="ECO:0000259" key="8">
    <source>
        <dbReference type="Pfam" id="PF07969"/>
    </source>
</evidence>
<keyword evidence="6 7" id="KW-0665">Pyrimidine biosynthesis</keyword>
<dbReference type="FunFam" id="3.20.20.140:FF:000201">
    <property type="entry name" value="Dihydroorotase"/>
    <property type="match status" value="1"/>
</dbReference>
<feature type="binding site" evidence="7">
    <location>
        <position position="153"/>
    </location>
    <ligand>
        <name>Zn(2+)</name>
        <dbReference type="ChEBI" id="CHEBI:29105"/>
        <label>1</label>
    </ligand>
</feature>
<comment type="cofactor">
    <cofactor evidence="7">
        <name>Zn(2+)</name>
        <dbReference type="ChEBI" id="CHEBI:29105"/>
    </cofactor>
    <text evidence="7">Binds 2 Zn(2+) ions per subunit.</text>
</comment>
<gene>
    <name evidence="7" type="primary">pyrC</name>
    <name evidence="10" type="ORF">GPICK_09845</name>
</gene>
<dbReference type="Gene3D" id="2.30.40.10">
    <property type="entry name" value="Urease, subunit C, domain 1"/>
    <property type="match status" value="1"/>
</dbReference>
<dbReference type="Gene3D" id="3.20.20.140">
    <property type="entry name" value="Metal-dependent hydrolases"/>
    <property type="match status" value="1"/>
</dbReference>
<dbReference type="InterPro" id="IPR032466">
    <property type="entry name" value="Metal_Hydrolase"/>
</dbReference>
<accession>A0A0B5BA72</accession>
<dbReference type="SUPFAM" id="SSF51338">
    <property type="entry name" value="Composite domain of metallo-dependent hydrolases"/>
    <property type="match status" value="1"/>
</dbReference>
<dbReference type="EMBL" id="CP009788">
    <property type="protein sequence ID" value="AJE03613.1"/>
    <property type="molecule type" value="Genomic_DNA"/>
</dbReference>
<keyword evidence="11" id="KW-1185">Reference proteome</keyword>
<dbReference type="OrthoDB" id="9803027at2"/>
<dbReference type="GO" id="GO:0005737">
    <property type="term" value="C:cytoplasm"/>
    <property type="evidence" value="ECO:0007669"/>
    <property type="project" value="TreeGrafter"/>
</dbReference>
<dbReference type="InterPro" id="IPR004722">
    <property type="entry name" value="DHOase"/>
</dbReference>
<dbReference type="PANTHER" id="PTHR43668">
    <property type="entry name" value="ALLANTOINASE"/>
    <property type="match status" value="1"/>
</dbReference>
<evidence type="ECO:0000313" key="11">
    <source>
        <dbReference type="Proteomes" id="UP000057609"/>
    </source>
</evidence>
<feature type="binding site" evidence="7">
    <location>
        <position position="95"/>
    </location>
    <ligand>
        <name>substrate</name>
    </ligand>
</feature>
<dbReference type="KEGG" id="gpi:GPICK_09845"/>